<dbReference type="PROSITE" id="PS00028">
    <property type="entry name" value="ZINC_FINGER_C2H2_1"/>
    <property type="match status" value="1"/>
</dbReference>
<evidence type="ECO:0000256" key="1">
    <source>
        <dbReference type="PROSITE-ProRule" id="PRU00042"/>
    </source>
</evidence>
<sequence>MRHNFEELEQYFMHKCNSDNRSRCRSVVANTACSEYQDSVDEFISRHSVKNGIISNENIRKLQRDLQLNYINVNKNDTQSNCKITDNVDTEIFVSKIIKYNRRLDKVIVKLMKAIKNEREESELQQVINILQEKHKRNVMSLAKDSYRKLLKSEENFIPESQNPKLLLKPSTDLSCKVDNRYVKSENMIGYIKEIKRRNTYHNNSFCFPRSSCTNTINLHRDDGRTNLYSSMNSMTIRNVNRDNLTLYPTIRVPYEKKYLPKYSLPKAYSKTPETDRSVNRSISQQRTLNGPGERLDKVKKKSVTNTSLKVETKIDDLVKTINLLIEEIQAQKSYKVDKKIETINEDKENSNEVLISLKKNTVNVEKTQDASVNTDVSIVCARSAKVESRFDLAKFRNKFRSTVIGSKSSTKMNTQIVKPTMSIGLMATVATSDKSVEVSRPFTILVKSTQETIMNEENSISSNEDNKTTSVKGTNTDPLGVVALLRVSAETIRQLISNVPTIDYYSYLPFFHSSNYLEKGELQFVCDICGAAFNKASLLNDHIKSHELGFARNCGVCQHVLNSEYVRGSELYKCRYCGQRFTRAYCCELHQQSCAKRFGLHDSASSLFPLP</sequence>
<organism evidence="5 6">
    <name type="scientific">Papilio xuthus</name>
    <name type="common">Asian swallowtail butterfly</name>
    <dbReference type="NCBI Taxonomy" id="66420"/>
    <lineage>
        <taxon>Eukaryota</taxon>
        <taxon>Metazoa</taxon>
        <taxon>Ecdysozoa</taxon>
        <taxon>Arthropoda</taxon>
        <taxon>Hexapoda</taxon>
        <taxon>Insecta</taxon>
        <taxon>Pterygota</taxon>
        <taxon>Neoptera</taxon>
        <taxon>Endopterygota</taxon>
        <taxon>Lepidoptera</taxon>
        <taxon>Glossata</taxon>
        <taxon>Ditrysia</taxon>
        <taxon>Papilionoidea</taxon>
        <taxon>Papilionidae</taxon>
        <taxon>Papilioninae</taxon>
        <taxon>Papilio</taxon>
    </lineage>
</organism>
<evidence type="ECO:0000313" key="5">
    <source>
        <dbReference type="EMBL" id="KPJ00893.1"/>
    </source>
</evidence>
<accession>A0A0N0P9F8</accession>
<feature type="domain" description="C2H2-type" evidence="4">
    <location>
        <begin position="525"/>
        <end position="547"/>
    </location>
</feature>
<keyword evidence="6" id="KW-1185">Reference proteome</keyword>
<name>A0A0N0P9F8_PAPXU</name>
<reference evidence="5 6" key="1">
    <citation type="journal article" date="2015" name="Nat. Commun.">
        <title>Outbred genome sequencing and CRISPR/Cas9 gene editing in butterflies.</title>
        <authorList>
            <person name="Li X."/>
            <person name="Fan D."/>
            <person name="Zhang W."/>
            <person name="Liu G."/>
            <person name="Zhang L."/>
            <person name="Zhao L."/>
            <person name="Fang X."/>
            <person name="Chen L."/>
            <person name="Dong Y."/>
            <person name="Chen Y."/>
            <person name="Ding Y."/>
            <person name="Zhao R."/>
            <person name="Feng M."/>
            <person name="Zhu Y."/>
            <person name="Feng Y."/>
            <person name="Jiang X."/>
            <person name="Zhu D."/>
            <person name="Xiang H."/>
            <person name="Feng X."/>
            <person name="Li S."/>
            <person name="Wang J."/>
            <person name="Zhang G."/>
            <person name="Kronforst M.R."/>
            <person name="Wang W."/>
        </authorList>
    </citation>
    <scope>NUCLEOTIDE SEQUENCE [LARGE SCALE GENOMIC DNA]</scope>
    <source>
        <strain evidence="5">Ya'a_city_454_Px</strain>
        <tissue evidence="5">Whole body</tissue>
    </source>
</reference>
<dbReference type="Proteomes" id="UP000053268">
    <property type="component" value="Unassembled WGS sequence"/>
</dbReference>
<evidence type="ECO:0000256" key="2">
    <source>
        <dbReference type="SAM" id="Coils"/>
    </source>
</evidence>
<dbReference type="InterPro" id="IPR013087">
    <property type="entry name" value="Znf_C2H2_type"/>
</dbReference>
<dbReference type="EMBL" id="KQ459449">
    <property type="protein sequence ID" value="KPJ00893.1"/>
    <property type="molecule type" value="Genomic_DNA"/>
</dbReference>
<keyword evidence="1" id="KW-0479">Metal-binding</keyword>
<keyword evidence="2" id="KW-0175">Coiled coil</keyword>
<evidence type="ECO:0000259" key="4">
    <source>
        <dbReference type="PROSITE" id="PS50157"/>
    </source>
</evidence>
<feature type="compositionally biased region" description="Polar residues" evidence="3">
    <location>
        <begin position="280"/>
        <end position="289"/>
    </location>
</feature>
<dbReference type="AlphaFoldDB" id="A0A0N0P9F8"/>
<feature type="coiled-coil region" evidence="2">
    <location>
        <begin position="101"/>
        <end position="137"/>
    </location>
</feature>
<dbReference type="Gene3D" id="3.30.160.60">
    <property type="entry name" value="Classic Zinc Finger"/>
    <property type="match status" value="1"/>
</dbReference>
<dbReference type="PROSITE" id="PS50157">
    <property type="entry name" value="ZINC_FINGER_C2H2_2"/>
    <property type="match status" value="1"/>
</dbReference>
<protein>
    <recommendedName>
        <fullName evidence="4">C2H2-type domain-containing protein</fullName>
    </recommendedName>
</protein>
<feature type="region of interest" description="Disordered" evidence="3">
    <location>
        <begin position="269"/>
        <end position="301"/>
    </location>
</feature>
<dbReference type="GO" id="GO:0008270">
    <property type="term" value="F:zinc ion binding"/>
    <property type="evidence" value="ECO:0007669"/>
    <property type="project" value="UniProtKB-KW"/>
</dbReference>
<keyword evidence="1" id="KW-0862">Zinc</keyword>
<keyword evidence="1" id="KW-0863">Zinc-finger</keyword>
<dbReference type="SMART" id="SM00355">
    <property type="entry name" value="ZnF_C2H2"/>
    <property type="match status" value="2"/>
</dbReference>
<proteinExistence type="predicted"/>
<dbReference type="InterPro" id="IPR036236">
    <property type="entry name" value="Znf_C2H2_sf"/>
</dbReference>
<evidence type="ECO:0000256" key="3">
    <source>
        <dbReference type="SAM" id="MobiDB-lite"/>
    </source>
</evidence>
<dbReference type="SUPFAM" id="SSF57667">
    <property type="entry name" value="beta-beta-alpha zinc fingers"/>
    <property type="match status" value="1"/>
</dbReference>
<gene>
    <name evidence="5" type="ORF">RR46_01372</name>
</gene>
<evidence type="ECO:0000313" key="6">
    <source>
        <dbReference type="Proteomes" id="UP000053268"/>
    </source>
</evidence>